<dbReference type="PANTHER" id="PTHR37702">
    <property type="entry name" value="PROLINE-RICH FAMILY PROTEIN"/>
    <property type="match status" value="1"/>
</dbReference>
<dbReference type="PROSITE" id="PS00198">
    <property type="entry name" value="4FE4S_FER_1"/>
    <property type="match status" value="1"/>
</dbReference>
<organism evidence="2 3">
    <name type="scientific">Trapa natans</name>
    <name type="common">Water chestnut</name>
    <dbReference type="NCBI Taxonomy" id="22666"/>
    <lineage>
        <taxon>Eukaryota</taxon>
        <taxon>Viridiplantae</taxon>
        <taxon>Streptophyta</taxon>
        <taxon>Embryophyta</taxon>
        <taxon>Tracheophyta</taxon>
        <taxon>Spermatophyta</taxon>
        <taxon>Magnoliopsida</taxon>
        <taxon>eudicotyledons</taxon>
        <taxon>Gunneridae</taxon>
        <taxon>Pentapetalae</taxon>
        <taxon>rosids</taxon>
        <taxon>malvids</taxon>
        <taxon>Myrtales</taxon>
        <taxon>Lythraceae</taxon>
        <taxon>Trapa</taxon>
    </lineage>
</organism>
<feature type="compositionally biased region" description="Pro residues" evidence="1">
    <location>
        <begin position="83"/>
        <end position="103"/>
    </location>
</feature>
<name>A0AAN7RCC6_TRANT</name>
<feature type="region of interest" description="Disordered" evidence="1">
    <location>
        <begin position="82"/>
        <end position="127"/>
    </location>
</feature>
<gene>
    <name evidence="2" type="ORF">SAY86_029908</name>
</gene>
<evidence type="ECO:0000256" key="1">
    <source>
        <dbReference type="SAM" id="MobiDB-lite"/>
    </source>
</evidence>
<evidence type="ECO:0000313" key="3">
    <source>
        <dbReference type="Proteomes" id="UP001346149"/>
    </source>
</evidence>
<sequence length="195" mass="20947">MAGPDFHFSLLATTMKSTEYRRHKISISLLAFFLILPSSAMASERSAKNRVAGDPFPVKMTSKLQLECTMCSACENPCGQYHSPPPPPPHSTSANCPPPPSPPSSSGGGSTYYSPPPPSQPTYNYPSPLPPYSGGGGYFPPPIYGNYPTPPPPNPIVPYFPYYYHNPLPDTVSSSGYNSVYSLAVSLVALLITLM</sequence>
<dbReference type="InterPro" id="IPR017900">
    <property type="entry name" value="4Fe4S_Fe_S_CS"/>
</dbReference>
<dbReference type="AlphaFoldDB" id="A0AAN7RCC6"/>
<dbReference type="EMBL" id="JAXQNO010000005">
    <property type="protein sequence ID" value="KAK4797582.1"/>
    <property type="molecule type" value="Genomic_DNA"/>
</dbReference>
<dbReference type="PANTHER" id="PTHR37702:SF9">
    <property type="entry name" value="PROLINE-RICH FAMILY PROTEIN"/>
    <property type="match status" value="1"/>
</dbReference>
<dbReference type="Proteomes" id="UP001346149">
    <property type="component" value="Unassembled WGS sequence"/>
</dbReference>
<protein>
    <submittedName>
        <fullName evidence="2">Uncharacterized protein</fullName>
    </submittedName>
</protein>
<proteinExistence type="predicted"/>
<keyword evidence="3" id="KW-1185">Reference proteome</keyword>
<comment type="caution">
    <text evidence="2">The sequence shown here is derived from an EMBL/GenBank/DDBJ whole genome shotgun (WGS) entry which is preliminary data.</text>
</comment>
<evidence type="ECO:0000313" key="2">
    <source>
        <dbReference type="EMBL" id="KAK4797582.1"/>
    </source>
</evidence>
<accession>A0AAN7RCC6</accession>
<reference evidence="2 3" key="1">
    <citation type="journal article" date="2023" name="Hortic Res">
        <title>Pangenome of water caltrop reveals structural variations and asymmetric subgenome divergence after allopolyploidization.</title>
        <authorList>
            <person name="Zhang X."/>
            <person name="Chen Y."/>
            <person name="Wang L."/>
            <person name="Yuan Y."/>
            <person name="Fang M."/>
            <person name="Shi L."/>
            <person name="Lu R."/>
            <person name="Comes H.P."/>
            <person name="Ma Y."/>
            <person name="Chen Y."/>
            <person name="Huang G."/>
            <person name="Zhou Y."/>
            <person name="Zheng Z."/>
            <person name="Qiu Y."/>
        </authorList>
    </citation>
    <scope>NUCLEOTIDE SEQUENCE [LARGE SCALE GENOMIC DNA]</scope>
    <source>
        <strain evidence="2">F231</strain>
    </source>
</reference>